<dbReference type="EMBL" id="CAJVPP010009773">
    <property type="protein sequence ID" value="CAG8706881.1"/>
    <property type="molecule type" value="Genomic_DNA"/>
</dbReference>
<evidence type="ECO:0000313" key="1">
    <source>
        <dbReference type="EMBL" id="CAG8706881.1"/>
    </source>
</evidence>
<accession>A0A9N9HUY0</accession>
<evidence type="ECO:0000313" key="2">
    <source>
        <dbReference type="Proteomes" id="UP000789375"/>
    </source>
</evidence>
<dbReference type="Gene3D" id="3.60.130.30">
    <property type="match status" value="1"/>
</dbReference>
<feature type="non-terminal residue" evidence="1">
    <location>
        <position position="148"/>
    </location>
</feature>
<gene>
    <name evidence="1" type="ORF">FMOSSE_LOCUS14074</name>
</gene>
<keyword evidence="2" id="KW-1185">Reference proteome</keyword>
<proteinExistence type="predicted"/>
<dbReference type="AlphaFoldDB" id="A0A9N9HUY0"/>
<protein>
    <submittedName>
        <fullName evidence="1">52_t:CDS:1</fullName>
    </submittedName>
</protein>
<dbReference type="Proteomes" id="UP000789375">
    <property type="component" value="Unassembled WGS sequence"/>
</dbReference>
<organism evidence="1 2">
    <name type="scientific">Funneliformis mosseae</name>
    <name type="common">Endomycorrhizal fungus</name>
    <name type="synonym">Glomus mosseae</name>
    <dbReference type="NCBI Taxonomy" id="27381"/>
    <lineage>
        <taxon>Eukaryota</taxon>
        <taxon>Fungi</taxon>
        <taxon>Fungi incertae sedis</taxon>
        <taxon>Mucoromycota</taxon>
        <taxon>Glomeromycotina</taxon>
        <taxon>Glomeromycetes</taxon>
        <taxon>Glomerales</taxon>
        <taxon>Glomeraceae</taxon>
        <taxon>Funneliformis</taxon>
    </lineage>
</organism>
<sequence>QNNQTLIHLENINNNNIILQATKAVNDYYFHTLDNPSHRSDSFWKDMAEHFGAYRKYTSFPYISADMASSHNINHLECVNKLIIALEPLSNCVNQFVKEHYNNLYTKLSNFSWGPFAPRSFGIFPMIAINFNTISDFHWDKNDEANCF</sequence>
<feature type="non-terminal residue" evidence="1">
    <location>
        <position position="1"/>
    </location>
</feature>
<reference evidence="1" key="1">
    <citation type="submission" date="2021-06" db="EMBL/GenBank/DDBJ databases">
        <authorList>
            <person name="Kallberg Y."/>
            <person name="Tangrot J."/>
            <person name="Rosling A."/>
        </authorList>
    </citation>
    <scope>NUCLEOTIDE SEQUENCE</scope>
    <source>
        <strain evidence="1">87-6 pot B 2015</strain>
    </source>
</reference>
<name>A0A9N9HUY0_FUNMO</name>
<comment type="caution">
    <text evidence="1">The sequence shown here is derived from an EMBL/GenBank/DDBJ whole genome shotgun (WGS) entry which is preliminary data.</text>
</comment>